<evidence type="ECO:0000313" key="2">
    <source>
        <dbReference type="Proteomes" id="UP001195483"/>
    </source>
</evidence>
<comment type="caution">
    <text evidence="1">The sequence shown here is derived from an EMBL/GenBank/DDBJ whole genome shotgun (WGS) entry which is preliminary data.</text>
</comment>
<accession>A0AAE0T8A6</accession>
<dbReference type="Proteomes" id="UP001195483">
    <property type="component" value="Unassembled WGS sequence"/>
</dbReference>
<keyword evidence="2" id="KW-1185">Reference proteome</keyword>
<dbReference type="EMBL" id="JAEAOA010000085">
    <property type="protein sequence ID" value="KAK3605125.1"/>
    <property type="molecule type" value="Genomic_DNA"/>
</dbReference>
<evidence type="ECO:0000313" key="1">
    <source>
        <dbReference type="EMBL" id="KAK3605125.1"/>
    </source>
</evidence>
<sequence>MENKIIELWKPISISNNWEKTDTSILDDLAPSWFRKRSELKEGNNDYEEFINRLKRQHAIETGVVEKLYDLSDGITETFIREGFVESYLSHDDTNIAPQQLMVKRDEKVKYIDALEKADFNEPQELVSLFCNIQKRNIENALNYKSEKTETTFADVAKLFTEKIDILNSVTREQRQIQLNTNRKLIFDNIYKLLGNIRTELFKVISYEKAQIRIESVRPEDKKYYWHTQQIAEYAKLHNYYFNRFLPRGWFKISFVVSTTKRYDLVISVHHYSYDDSVIAIGSFLEFLEELPDNGEERTTIPINLKPFTVSLEVDSSKQFTNMDHYIHDIVKIALTIIANEIV</sequence>
<organism evidence="1 2">
    <name type="scientific">Potamilus streckersoni</name>
    <dbReference type="NCBI Taxonomy" id="2493646"/>
    <lineage>
        <taxon>Eukaryota</taxon>
        <taxon>Metazoa</taxon>
        <taxon>Spiralia</taxon>
        <taxon>Lophotrochozoa</taxon>
        <taxon>Mollusca</taxon>
        <taxon>Bivalvia</taxon>
        <taxon>Autobranchia</taxon>
        <taxon>Heteroconchia</taxon>
        <taxon>Palaeoheterodonta</taxon>
        <taxon>Unionida</taxon>
        <taxon>Unionoidea</taxon>
        <taxon>Unionidae</taxon>
        <taxon>Ambleminae</taxon>
        <taxon>Lampsilini</taxon>
        <taxon>Potamilus</taxon>
    </lineage>
</organism>
<dbReference type="AlphaFoldDB" id="A0AAE0T8A6"/>
<reference evidence="1" key="1">
    <citation type="journal article" date="2021" name="Genome Biol. Evol.">
        <title>A High-Quality Reference Genome for a Parasitic Bivalve with Doubly Uniparental Inheritance (Bivalvia: Unionida).</title>
        <authorList>
            <person name="Smith C.H."/>
        </authorList>
    </citation>
    <scope>NUCLEOTIDE SEQUENCE</scope>
    <source>
        <strain evidence="1">CHS0354</strain>
    </source>
</reference>
<protein>
    <submittedName>
        <fullName evidence="1">Uncharacterized protein</fullName>
    </submittedName>
</protein>
<reference evidence="1" key="3">
    <citation type="submission" date="2023-05" db="EMBL/GenBank/DDBJ databases">
        <authorList>
            <person name="Smith C.H."/>
        </authorList>
    </citation>
    <scope>NUCLEOTIDE SEQUENCE</scope>
    <source>
        <strain evidence="1">CHS0354</strain>
        <tissue evidence="1">Mantle</tissue>
    </source>
</reference>
<reference evidence="1" key="2">
    <citation type="journal article" date="2021" name="Genome Biol. Evol.">
        <title>Developing a high-quality reference genome for a parasitic bivalve with doubly uniparental inheritance (Bivalvia: Unionida).</title>
        <authorList>
            <person name="Smith C.H."/>
        </authorList>
    </citation>
    <scope>NUCLEOTIDE SEQUENCE</scope>
    <source>
        <strain evidence="1">CHS0354</strain>
        <tissue evidence="1">Mantle</tissue>
    </source>
</reference>
<name>A0AAE0T8A6_9BIVA</name>
<gene>
    <name evidence="1" type="ORF">CHS0354_000794</name>
</gene>
<proteinExistence type="predicted"/>